<comment type="caution">
    <text evidence="1">The sequence shown here is derived from an EMBL/GenBank/DDBJ whole genome shotgun (WGS) entry which is preliminary data.</text>
</comment>
<evidence type="ECO:0000313" key="2">
    <source>
        <dbReference type="Proteomes" id="UP000324143"/>
    </source>
</evidence>
<dbReference type="EMBL" id="VSIX01000058">
    <property type="protein sequence ID" value="TYB31026.1"/>
    <property type="molecule type" value="Genomic_DNA"/>
</dbReference>
<dbReference type="AlphaFoldDB" id="A0A5D0MDF4"/>
<dbReference type="Proteomes" id="UP000324143">
    <property type="component" value="Unassembled WGS sequence"/>
</dbReference>
<gene>
    <name evidence="1" type="ORF">FXF47_06275</name>
</gene>
<protein>
    <submittedName>
        <fullName evidence="1">Uncharacterized protein</fullName>
    </submittedName>
</protein>
<accession>A0A5D0MDF4</accession>
<name>A0A5D0MDF4_9BACT</name>
<proteinExistence type="predicted"/>
<reference evidence="1" key="1">
    <citation type="submission" date="2019-08" db="EMBL/GenBank/DDBJ databases">
        <title>Genomic characterization of a novel candidate phylum (ARYD3) from a high temperature, high salinity tertiary oil reservoir in north central Oklahoma, USA.</title>
        <authorList>
            <person name="Youssef N.H."/>
            <person name="Yadav A."/>
            <person name="Elshahed M.S."/>
        </authorList>
    </citation>
    <scope>NUCLEOTIDE SEQUENCE [LARGE SCALE GENOMIC DNA]</scope>
    <source>
        <strain evidence="1">ARYD3</strain>
    </source>
</reference>
<sequence>MIQGKNTNLTYKNKKIHVQTEFIKSKKVILTLIFDKGAIIGSKKKKLIFDGPTARFVNKINDKLKRQHKEVLKEIKTTEKPDSIERKAPSEEPKDELMENFLNEVFNVEDDNN</sequence>
<evidence type="ECO:0000313" key="1">
    <source>
        <dbReference type="EMBL" id="TYB31026.1"/>
    </source>
</evidence>
<keyword evidence="2" id="KW-1185">Reference proteome</keyword>
<organism evidence="1 2">
    <name type="scientific">Candidatus Mcinerneyibacterium aminivorans</name>
    <dbReference type="NCBI Taxonomy" id="2703815"/>
    <lineage>
        <taxon>Bacteria</taxon>
        <taxon>Candidatus Macinerneyibacteriota</taxon>
        <taxon>Candidatus Mcinerneyibacteria</taxon>
        <taxon>Candidatus Mcinerneyibacteriales</taxon>
        <taxon>Candidatus Mcinerneyibacteriaceae</taxon>
        <taxon>Candidatus Mcinerneyibacterium</taxon>
    </lineage>
</organism>